<dbReference type="WBParaSite" id="GPUH_0002245301-mRNA-1">
    <property type="protein sequence ID" value="GPUH_0002245301-mRNA-1"/>
    <property type="gene ID" value="GPUH_0002245301"/>
</dbReference>
<reference evidence="2 3" key="2">
    <citation type="submission" date="2018-11" db="EMBL/GenBank/DDBJ databases">
        <authorList>
            <consortium name="Pathogen Informatics"/>
        </authorList>
    </citation>
    <scope>NUCLEOTIDE SEQUENCE [LARGE SCALE GENOMIC DNA]</scope>
</reference>
<evidence type="ECO:0000256" key="1">
    <source>
        <dbReference type="SAM" id="MobiDB-lite"/>
    </source>
</evidence>
<proteinExistence type="predicted"/>
<reference evidence="4" key="1">
    <citation type="submission" date="2016-06" db="UniProtKB">
        <authorList>
            <consortium name="WormBaseParasite"/>
        </authorList>
    </citation>
    <scope>IDENTIFICATION</scope>
</reference>
<evidence type="ECO:0000313" key="2">
    <source>
        <dbReference type="EMBL" id="VDN40002.1"/>
    </source>
</evidence>
<organism evidence="4">
    <name type="scientific">Gongylonema pulchrum</name>
    <dbReference type="NCBI Taxonomy" id="637853"/>
    <lineage>
        <taxon>Eukaryota</taxon>
        <taxon>Metazoa</taxon>
        <taxon>Ecdysozoa</taxon>
        <taxon>Nematoda</taxon>
        <taxon>Chromadorea</taxon>
        <taxon>Rhabditida</taxon>
        <taxon>Spirurina</taxon>
        <taxon>Spiruromorpha</taxon>
        <taxon>Spiruroidea</taxon>
        <taxon>Gongylonematidae</taxon>
        <taxon>Gongylonema</taxon>
    </lineage>
</organism>
<protein>
    <submittedName>
        <fullName evidence="4">ZM domain-containing protein</fullName>
    </submittedName>
</protein>
<evidence type="ECO:0000313" key="4">
    <source>
        <dbReference type="WBParaSite" id="GPUH_0002245301-mRNA-1"/>
    </source>
</evidence>
<dbReference type="EMBL" id="UYRT01095063">
    <property type="protein sequence ID" value="VDN40002.1"/>
    <property type="molecule type" value="Genomic_DNA"/>
</dbReference>
<sequence>MGPTSRERFESVSPSQRSIVLSEATAPYFPSQSQQFHGFQVPEQVCDSQKFYSRKDSESDGTSVMFDNLCTVIQSSLKVQPAKYYFSQPQQPNEPVIPQQLSESVVPQQARELQQFYSVENGKVEQVAFKKHGELSTAAQLSQEQLTRYRTSELPRLHDPLVPQQLYDTQQFYNPKSSEIGQATFLMGKEPGTIAQLSPQKQLARYHPSEQLQLHDPQQASNPEGGEAGQEAFMMDEGLSIVAELSPQEQLARYHPPEQPQLHDLQQYYNPESGEAEQEAFTRHNDPSIVGQLS</sequence>
<keyword evidence="3" id="KW-1185">Reference proteome</keyword>
<dbReference type="Proteomes" id="UP000271098">
    <property type="component" value="Unassembled WGS sequence"/>
</dbReference>
<dbReference type="AlphaFoldDB" id="A0A183EN85"/>
<name>A0A183EN85_9BILA</name>
<gene>
    <name evidence="2" type="ORF">GPUH_LOCUS22426</name>
</gene>
<accession>A0A183EN85</accession>
<evidence type="ECO:0000313" key="3">
    <source>
        <dbReference type="Proteomes" id="UP000271098"/>
    </source>
</evidence>
<feature type="region of interest" description="Disordered" evidence="1">
    <location>
        <begin position="244"/>
        <end position="294"/>
    </location>
</feature>